<protein>
    <recommendedName>
        <fullName evidence="1">F-box domain-containing protein</fullName>
    </recommendedName>
</protein>
<dbReference type="PANTHER" id="PTHR24414:SF23">
    <property type="entry name" value="F-BOX_KELCH-REPEAT PROTEIN SKIP6"/>
    <property type="match status" value="1"/>
</dbReference>
<evidence type="ECO:0000313" key="3">
    <source>
        <dbReference type="Proteomes" id="UP001152523"/>
    </source>
</evidence>
<dbReference type="InterPro" id="IPR001810">
    <property type="entry name" value="F-box_dom"/>
</dbReference>
<dbReference type="Proteomes" id="UP001152523">
    <property type="component" value="Unassembled WGS sequence"/>
</dbReference>
<dbReference type="InterPro" id="IPR036047">
    <property type="entry name" value="F-box-like_dom_sf"/>
</dbReference>
<evidence type="ECO:0000259" key="1">
    <source>
        <dbReference type="SMART" id="SM00256"/>
    </source>
</evidence>
<gene>
    <name evidence="2" type="ORF">CEPIT_LOCUS2581</name>
</gene>
<dbReference type="Pfam" id="PF00646">
    <property type="entry name" value="F-box"/>
    <property type="match status" value="1"/>
</dbReference>
<evidence type="ECO:0000313" key="2">
    <source>
        <dbReference type="EMBL" id="CAH9067508.1"/>
    </source>
</evidence>
<reference evidence="2" key="1">
    <citation type="submission" date="2022-07" db="EMBL/GenBank/DDBJ databases">
        <authorList>
            <person name="Macas J."/>
            <person name="Novak P."/>
            <person name="Neumann P."/>
        </authorList>
    </citation>
    <scope>NUCLEOTIDE SEQUENCE</scope>
</reference>
<dbReference type="SUPFAM" id="SSF81383">
    <property type="entry name" value="F-box domain"/>
    <property type="match status" value="1"/>
</dbReference>
<dbReference type="SMART" id="SM00256">
    <property type="entry name" value="FBOX"/>
    <property type="match status" value="1"/>
</dbReference>
<dbReference type="CDD" id="cd22152">
    <property type="entry name" value="F-box_AtAFR-like"/>
    <property type="match status" value="1"/>
</dbReference>
<dbReference type="SUPFAM" id="SSF117281">
    <property type="entry name" value="Kelch motif"/>
    <property type="match status" value="1"/>
</dbReference>
<dbReference type="EMBL" id="CAMAPF010000013">
    <property type="protein sequence ID" value="CAH9067508.1"/>
    <property type="molecule type" value="Genomic_DNA"/>
</dbReference>
<proteinExistence type="predicted"/>
<name>A0AAV0C469_9ASTE</name>
<dbReference type="InterPro" id="IPR015915">
    <property type="entry name" value="Kelch-typ_b-propeller"/>
</dbReference>
<dbReference type="Pfam" id="PF25210">
    <property type="entry name" value="Kelch_FKB95"/>
    <property type="match status" value="1"/>
</dbReference>
<dbReference type="PANTHER" id="PTHR24414">
    <property type="entry name" value="F-BOX/KELCH-REPEAT PROTEIN SKIP4"/>
    <property type="match status" value="1"/>
</dbReference>
<organism evidence="2 3">
    <name type="scientific">Cuscuta epithymum</name>
    <dbReference type="NCBI Taxonomy" id="186058"/>
    <lineage>
        <taxon>Eukaryota</taxon>
        <taxon>Viridiplantae</taxon>
        <taxon>Streptophyta</taxon>
        <taxon>Embryophyta</taxon>
        <taxon>Tracheophyta</taxon>
        <taxon>Spermatophyta</taxon>
        <taxon>Magnoliopsida</taxon>
        <taxon>eudicotyledons</taxon>
        <taxon>Gunneridae</taxon>
        <taxon>Pentapetalae</taxon>
        <taxon>asterids</taxon>
        <taxon>lamiids</taxon>
        <taxon>Solanales</taxon>
        <taxon>Convolvulaceae</taxon>
        <taxon>Cuscuteae</taxon>
        <taxon>Cuscuta</taxon>
        <taxon>Cuscuta subgen. Cuscuta</taxon>
    </lineage>
</organism>
<dbReference type="AlphaFoldDB" id="A0AAV0C469"/>
<dbReference type="InterPro" id="IPR057499">
    <property type="entry name" value="Kelch_FKB95"/>
</dbReference>
<accession>A0AAV0C469</accession>
<keyword evidence="3" id="KW-1185">Reference proteome</keyword>
<sequence>MADRSTVDLPSLQLIPGLPYDVSMRCLARIPPLYHPTLSLVCKSWSSAVRSDALFTARSPFRTTQAFLYFILRINSSLHLYALLPCREPRKAVSLPSIPSAPIGAAFAVLGRKIYVIGGSINDIPSNKVWIFDCWFNRWEMGPRMKVGREFAAAGVVGGRIYVIGGCVVDNWVRSRNWAEIFDPVTDSWSALPSPIDIKDKWMHASTVMDGKLYAVADRGGLVYNVGVGRWETIPKRLYMGWRGRPAVVGEVLYCYDCLGNIRGYDVREDGWKELKGIEKGLPRFLCGATMASSEEKLCVTWERNGSSGKEAEIMCAQIKVGKDENGDMRGILLWSDMILSGLKGSSVEHCIAVHM</sequence>
<dbReference type="SMART" id="SM00612">
    <property type="entry name" value="Kelch"/>
    <property type="match status" value="2"/>
</dbReference>
<comment type="caution">
    <text evidence="2">The sequence shown here is derived from an EMBL/GenBank/DDBJ whole genome shotgun (WGS) entry which is preliminary data.</text>
</comment>
<dbReference type="InterPro" id="IPR006652">
    <property type="entry name" value="Kelch_1"/>
</dbReference>
<feature type="domain" description="F-box" evidence="1">
    <location>
        <begin position="18"/>
        <end position="58"/>
    </location>
</feature>
<dbReference type="InterPro" id="IPR050354">
    <property type="entry name" value="F-box/kelch-repeat_ARATH"/>
</dbReference>
<dbReference type="Gene3D" id="2.120.10.80">
    <property type="entry name" value="Kelch-type beta propeller"/>
    <property type="match status" value="1"/>
</dbReference>